<evidence type="ECO:0000256" key="9">
    <source>
        <dbReference type="ARBA" id="ARBA00023136"/>
    </source>
</evidence>
<dbReference type="Gene3D" id="3.40.50.300">
    <property type="entry name" value="P-loop containing nucleotide triphosphate hydrolases"/>
    <property type="match status" value="2"/>
</dbReference>
<dbReference type="InterPro" id="IPR014018">
    <property type="entry name" value="SecA_motor_DEAD"/>
</dbReference>
<evidence type="ECO:0000259" key="10">
    <source>
        <dbReference type="PROSITE" id="PS51192"/>
    </source>
</evidence>
<evidence type="ECO:0000259" key="12">
    <source>
        <dbReference type="PROSITE" id="PS51196"/>
    </source>
</evidence>
<keyword evidence="14" id="KW-1185">Reference proteome</keyword>
<dbReference type="InterPro" id="IPR011115">
    <property type="entry name" value="SecA_DEAD"/>
</dbReference>
<evidence type="ECO:0000313" key="14">
    <source>
        <dbReference type="Proteomes" id="UP000225740"/>
    </source>
</evidence>
<keyword evidence="6" id="KW-0653">Protein transport</keyword>
<dbReference type="InterPro" id="IPR011130">
    <property type="entry name" value="SecA_preprotein_X-link_dom"/>
</dbReference>
<dbReference type="AlphaFoldDB" id="A0A2G1W586"/>
<dbReference type="GO" id="GO:0005886">
    <property type="term" value="C:plasma membrane"/>
    <property type="evidence" value="ECO:0007669"/>
    <property type="project" value="TreeGrafter"/>
</dbReference>
<dbReference type="SMART" id="SM00958">
    <property type="entry name" value="SecA_PP_bind"/>
    <property type="match status" value="1"/>
</dbReference>
<accession>A0A2G1W586</accession>
<organism evidence="13 14">
    <name type="scientific">Rhodopirellula bahusiensis</name>
    <dbReference type="NCBI Taxonomy" id="2014065"/>
    <lineage>
        <taxon>Bacteria</taxon>
        <taxon>Pseudomonadati</taxon>
        <taxon>Planctomycetota</taxon>
        <taxon>Planctomycetia</taxon>
        <taxon>Pirellulales</taxon>
        <taxon>Pirellulaceae</taxon>
        <taxon>Rhodopirellula</taxon>
    </lineage>
</organism>
<reference evidence="13 14" key="1">
    <citation type="submission" date="2017-06" db="EMBL/GenBank/DDBJ databases">
        <title>Description of Rhodopirellula bahusiensis sp. nov.</title>
        <authorList>
            <person name="Kizina J."/>
            <person name="Harder J."/>
        </authorList>
    </citation>
    <scope>NUCLEOTIDE SEQUENCE [LARGE SCALE GENOMIC DNA]</scope>
    <source>
        <strain evidence="13 14">SWK21</strain>
    </source>
</reference>
<keyword evidence="9" id="KW-0472">Membrane</keyword>
<feature type="domain" description="Helicase C-terminal" evidence="11">
    <location>
        <begin position="387"/>
        <end position="562"/>
    </location>
</feature>
<evidence type="ECO:0000256" key="8">
    <source>
        <dbReference type="ARBA" id="ARBA00023010"/>
    </source>
</evidence>
<keyword evidence="3" id="KW-0963">Cytoplasm</keyword>
<keyword evidence="8" id="KW-0811">Translocation</keyword>
<dbReference type="SUPFAM" id="SSF81767">
    <property type="entry name" value="Pre-protein crosslinking domain of SecA"/>
    <property type="match status" value="1"/>
</dbReference>
<feature type="domain" description="Helicase ATP-binding" evidence="10">
    <location>
        <begin position="43"/>
        <end position="224"/>
    </location>
</feature>
<dbReference type="GO" id="GO:0017038">
    <property type="term" value="P:protein import"/>
    <property type="evidence" value="ECO:0007669"/>
    <property type="project" value="InterPro"/>
</dbReference>
<dbReference type="InterPro" id="IPR000185">
    <property type="entry name" value="SecA"/>
</dbReference>
<keyword evidence="4" id="KW-0547">Nucleotide-binding</keyword>
<dbReference type="InterPro" id="IPR044722">
    <property type="entry name" value="SecA_SF2_C"/>
</dbReference>
<dbReference type="Gene3D" id="3.90.1440.10">
    <property type="entry name" value="SecA, preprotein cross-linking domain"/>
    <property type="match status" value="1"/>
</dbReference>
<evidence type="ECO:0000259" key="11">
    <source>
        <dbReference type="PROSITE" id="PS51194"/>
    </source>
</evidence>
<dbReference type="PROSITE" id="PS51194">
    <property type="entry name" value="HELICASE_CTER"/>
    <property type="match status" value="1"/>
</dbReference>
<dbReference type="Pfam" id="PF01043">
    <property type="entry name" value="SecA_PP_bind"/>
    <property type="match status" value="1"/>
</dbReference>
<evidence type="ECO:0000256" key="6">
    <source>
        <dbReference type="ARBA" id="ARBA00022927"/>
    </source>
</evidence>
<evidence type="ECO:0000256" key="4">
    <source>
        <dbReference type="ARBA" id="ARBA00022741"/>
    </source>
</evidence>
<dbReference type="SUPFAM" id="SSF52540">
    <property type="entry name" value="P-loop containing nucleoside triphosphate hydrolases"/>
    <property type="match status" value="2"/>
</dbReference>
<dbReference type="PROSITE" id="PS51196">
    <property type="entry name" value="SECA_MOTOR_DEAD"/>
    <property type="match status" value="1"/>
</dbReference>
<dbReference type="SMART" id="SM00957">
    <property type="entry name" value="SecA_DEAD"/>
    <property type="match status" value="1"/>
</dbReference>
<dbReference type="InterPro" id="IPR014001">
    <property type="entry name" value="Helicase_ATP-bd"/>
</dbReference>
<dbReference type="Proteomes" id="UP000225740">
    <property type="component" value="Unassembled WGS sequence"/>
</dbReference>
<proteinExistence type="predicted"/>
<keyword evidence="1" id="KW-0813">Transport</keyword>
<dbReference type="GO" id="GO:0005829">
    <property type="term" value="C:cytosol"/>
    <property type="evidence" value="ECO:0007669"/>
    <property type="project" value="TreeGrafter"/>
</dbReference>
<evidence type="ECO:0000256" key="5">
    <source>
        <dbReference type="ARBA" id="ARBA00022840"/>
    </source>
</evidence>
<dbReference type="InterPro" id="IPR036670">
    <property type="entry name" value="SecA_X-link_sf"/>
</dbReference>
<evidence type="ECO:0000256" key="1">
    <source>
        <dbReference type="ARBA" id="ARBA00022448"/>
    </source>
</evidence>
<dbReference type="InterPro" id="IPR027417">
    <property type="entry name" value="P-loop_NTPase"/>
</dbReference>
<dbReference type="GO" id="GO:0031522">
    <property type="term" value="C:cell envelope Sec protein transport complex"/>
    <property type="evidence" value="ECO:0007669"/>
    <property type="project" value="TreeGrafter"/>
</dbReference>
<dbReference type="InterPro" id="IPR001650">
    <property type="entry name" value="Helicase_C-like"/>
</dbReference>
<keyword evidence="7" id="KW-1278">Translocase</keyword>
<dbReference type="OrthoDB" id="2486044at2"/>
<dbReference type="GO" id="GO:0006886">
    <property type="term" value="P:intracellular protein transport"/>
    <property type="evidence" value="ECO:0007669"/>
    <property type="project" value="InterPro"/>
</dbReference>
<dbReference type="PRINTS" id="PR00906">
    <property type="entry name" value="SECA"/>
</dbReference>
<keyword evidence="5" id="KW-0067">ATP-binding</keyword>
<evidence type="ECO:0000313" key="13">
    <source>
        <dbReference type="EMBL" id="PHQ34161.1"/>
    </source>
</evidence>
<comment type="caution">
    <text evidence="13">The sequence shown here is derived from an EMBL/GenBank/DDBJ whole genome shotgun (WGS) entry which is preliminary data.</text>
</comment>
<gene>
    <name evidence="13" type="ORF">CEE69_16040</name>
</gene>
<feature type="domain" description="SecA family profile" evidence="12">
    <location>
        <begin position="1"/>
        <end position="552"/>
    </location>
</feature>
<dbReference type="GeneID" id="90609573"/>
<dbReference type="EMBL" id="NIZW01000012">
    <property type="protein sequence ID" value="PHQ34161.1"/>
    <property type="molecule type" value="Genomic_DNA"/>
</dbReference>
<evidence type="ECO:0000256" key="7">
    <source>
        <dbReference type="ARBA" id="ARBA00022967"/>
    </source>
</evidence>
<dbReference type="GO" id="GO:0005524">
    <property type="term" value="F:ATP binding"/>
    <property type="evidence" value="ECO:0007669"/>
    <property type="project" value="UniProtKB-KW"/>
</dbReference>
<evidence type="ECO:0000256" key="3">
    <source>
        <dbReference type="ARBA" id="ARBA00022490"/>
    </source>
</evidence>
<dbReference type="Pfam" id="PF21090">
    <property type="entry name" value="P-loop_SecA"/>
    <property type="match status" value="2"/>
</dbReference>
<protein>
    <submittedName>
        <fullName evidence="13">Uncharacterized protein</fullName>
    </submittedName>
</protein>
<evidence type="ECO:0000256" key="2">
    <source>
        <dbReference type="ARBA" id="ARBA00022475"/>
    </source>
</evidence>
<dbReference type="PANTHER" id="PTHR30612">
    <property type="entry name" value="SECA INNER MEMBRANE COMPONENT OF SEC PROTEIN SECRETION SYSTEM"/>
    <property type="match status" value="1"/>
</dbReference>
<sequence>MLFQSFLRNPSPCLQAIDRTKVDSVVDVFHDVLGIRLYPVQIEAAIALTQGRIAEVQTGEGKTFITGLAAALLANDSVGVHVATTNEYLSRRDYEQLRAVFRCLGLTVSCLHSEQSADEKRVAYCSDITYGSGCEFGFDYLRDQVNLTSQGSVPAGRRFLDALNGLPSLESRPIQIRRGVAIIDEADSVMIDEAGTPLVLGSSAGATSLDEEALREANSLATEFEAGRDFQLNQSRCVFSVEADNRIREQHKRVANSPLRRPWPQYVSQAVMAHHRYARNVDYVVSEDKVAIIDVHTGRIHPERTWRGGLHQAIEIKEGLQPTCESSTAAQITRQRFLQKYDLLCGLTGTATGNEKDFQTFFGLKVQVFPTHRPSLRQRLPSLYFSSIETKERFASSEAIRIAHDGRAVIVATRSIEEADRMGKLIRIQNPSVRILHGMQDEDEAELVGQAGRPNRITVTTSIAGRGTDIKVAPEVLQRGGLHLISTQHHDSMRVDRQLAGRVARQGQPGSVQQLASLHDMVLESHAASFVLARRIQSKLARLDSPNGTPIPSIDRAIQKLQRQLEHHGHVQRLQLVARDQWINRIQNEVA</sequence>
<dbReference type="PANTHER" id="PTHR30612:SF0">
    <property type="entry name" value="CHLOROPLAST PROTEIN-TRANSPORTING ATPASE"/>
    <property type="match status" value="1"/>
</dbReference>
<dbReference type="Pfam" id="PF07517">
    <property type="entry name" value="SecA_DEAD"/>
    <property type="match status" value="1"/>
</dbReference>
<dbReference type="GO" id="GO:0006605">
    <property type="term" value="P:protein targeting"/>
    <property type="evidence" value="ECO:0007669"/>
    <property type="project" value="InterPro"/>
</dbReference>
<dbReference type="RefSeq" id="WP_099261669.1">
    <property type="nucleotide sequence ID" value="NZ_NIZW01000012.1"/>
</dbReference>
<keyword evidence="2" id="KW-1003">Cell membrane</keyword>
<dbReference type="PROSITE" id="PS51192">
    <property type="entry name" value="HELICASE_ATP_BIND_1"/>
    <property type="match status" value="1"/>
</dbReference>
<name>A0A2G1W586_9BACT</name>
<dbReference type="GO" id="GO:0043952">
    <property type="term" value="P:protein transport by the Sec complex"/>
    <property type="evidence" value="ECO:0007669"/>
    <property type="project" value="TreeGrafter"/>
</dbReference>